<dbReference type="SUPFAM" id="SSF51735">
    <property type="entry name" value="NAD(P)-binding Rossmann-fold domains"/>
    <property type="match status" value="1"/>
</dbReference>
<accession>A0ABV7KW38</accession>
<name>A0ABV7KW38_9PROT</name>
<dbReference type="Gene3D" id="3.40.50.720">
    <property type="entry name" value="NAD(P)-binding Rossmann-like Domain"/>
    <property type="match status" value="2"/>
</dbReference>
<evidence type="ECO:0000259" key="4">
    <source>
        <dbReference type="Pfam" id="PF00389"/>
    </source>
</evidence>
<keyword evidence="2 3" id="KW-0560">Oxidoreductase</keyword>
<dbReference type="Pfam" id="PF00389">
    <property type="entry name" value="2-Hacid_dh"/>
    <property type="match status" value="1"/>
</dbReference>
<dbReference type="InterPro" id="IPR050223">
    <property type="entry name" value="D-isomer_2-hydroxyacid_DH"/>
</dbReference>
<dbReference type="PANTHER" id="PTHR10996:SF283">
    <property type="entry name" value="GLYOXYLATE_HYDROXYPYRUVATE REDUCTASE B"/>
    <property type="match status" value="1"/>
</dbReference>
<feature type="domain" description="D-isomer specific 2-hydroxyacid dehydrogenase NAD-binding" evidence="5">
    <location>
        <begin position="111"/>
        <end position="287"/>
    </location>
</feature>
<dbReference type="EC" id="1.1.1.-" evidence="6"/>
<dbReference type="PROSITE" id="PS00065">
    <property type="entry name" value="D_2_HYDROXYACID_DH_1"/>
    <property type="match status" value="1"/>
</dbReference>
<reference evidence="7" key="1">
    <citation type="journal article" date="2019" name="Int. J. Syst. Evol. Microbiol.">
        <title>The Global Catalogue of Microorganisms (GCM) 10K type strain sequencing project: providing services to taxonomists for standard genome sequencing and annotation.</title>
        <authorList>
            <consortium name="The Broad Institute Genomics Platform"/>
            <consortium name="The Broad Institute Genome Sequencing Center for Infectious Disease"/>
            <person name="Wu L."/>
            <person name="Ma J."/>
        </authorList>
    </citation>
    <scope>NUCLEOTIDE SEQUENCE [LARGE SCALE GENOMIC DNA]</scope>
    <source>
        <strain evidence="7">KCTC 42964</strain>
    </source>
</reference>
<keyword evidence="7" id="KW-1185">Reference proteome</keyword>
<dbReference type="InterPro" id="IPR029753">
    <property type="entry name" value="D-isomer_DH_CS"/>
</dbReference>
<dbReference type="InterPro" id="IPR029752">
    <property type="entry name" value="D-isomer_DH_CS1"/>
</dbReference>
<protein>
    <submittedName>
        <fullName evidence="6">2-hydroxyacid dehydrogenase</fullName>
        <ecNumber evidence="6">1.1.1.-</ecNumber>
    </submittedName>
</protein>
<dbReference type="SUPFAM" id="SSF52283">
    <property type="entry name" value="Formate/glycerate dehydrogenase catalytic domain-like"/>
    <property type="match status" value="1"/>
</dbReference>
<feature type="domain" description="D-isomer specific 2-hydroxyacid dehydrogenase catalytic" evidence="4">
    <location>
        <begin position="36"/>
        <end position="318"/>
    </location>
</feature>
<dbReference type="EMBL" id="JBHRTR010000015">
    <property type="protein sequence ID" value="MFC3226568.1"/>
    <property type="molecule type" value="Genomic_DNA"/>
</dbReference>
<comment type="similarity">
    <text evidence="1 3">Belongs to the D-isomer specific 2-hydroxyacid dehydrogenase family.</text>
</comment>
<dbReference type="Proteomes" id="UP001595528">
    <property type="component" value="Unassembled WGS sequence"/>
</dbReference>
<evidence type="ECO:0000256" key="1">
    <source>
        <dbReference type="ARBA" id="ARBA00005854"/>
    </source>
</evidence>
<comment type="caution">
    <text evidence="6">The sequence shown here is derived from an EMBL/GenBank/DDBJ whole genome shotgun (WGS) entry which is preliminary data.</text>
</comment>
<dbReference type="CDD" id="cd05301">
    <property type="entry name" value="GDH"/>
    <property type="match status" value="1"/>
</dbReference>
<dbReference type="RefSeq" id="WP_379898605.1">
    <property type="nucleotide sequence ID" value="NZ_JBHRTR010000015.1"/>
</dbReference>
<evidence type="ECO:0000259" key="5">
    <source>
        <dbReference type="Pfam" id="PF02826"/>
    </source>
</evidence>
<dbReference type="PROSITE" id="PS00670">
    <property type="entry name" value="D_2_HYDROXYACID_DH_2"/>
    <property type="match status" value="1"/>
</dbReference>
<evidence type="ECO:0000256" key="2">
    <source>
        <dbReference type="ARBA" id="ARBA00023002"/>
    </source>
</evidence>
<dbReference type="Pfam" id="PF02826">
    <property type="entry name" value="2-Hacid_dh_C"/>
    <property type="match status" value="1"/>
</dbReference>
<dbReference type="InterPro" id="IPR006139">
    <property type="entry name" value="D-isomer_2_OHA_DH_cat_dom"/>
</dbReference>
<dbReference type="InterPro" id="IPR036291">
    <property type="entry name" value="NAD(P)-bd_dom_sf"/>
</dbReference>
<evidence type="ECO:0000256" key="3">
    <source>
        <dbReference type="RuleBase" id="RU003719"/>
    </source>
</evidence>
<gene>
    <name evidence="6" type="ORF">ACFOGJ_04960</name>
</gene>
<sequence>MKPRILVTRRMPPAVTRRTESLFDAALNPEDRLFGTDGVLERAGGRHGLLICPTERLPADAIARLPDEVKIVATYSVGFEHIDIAAAAARGIVVTNTPDVLTDATAEIAMLLMLAAARRATEGSDMVRQDRWRAWALDMLCGVQLSGKRLGILGMGRIGRATAARARAFGMTIHYHNRSELPPDLAQGATFHADVESLLKVSDFLSLHAPATPETRGLLNAERIALLPPGAVVVNTARGDLVDDEALLAALRSGKLFAAGLDVFAGEPNIHPGYRELENVFLLPHLGSATTETREAMGMTALDNLEAFFAGRPVPNPVTPPR</sequence>
<dbReference type="GO" id="GO:0016491">
    <property type="term" value="F:oxidoreductase activity"/>
    <property type="evidence" value="ECO:0007669"/>
    <property type="project" value="UniProtKB-KW"/>
</dbReference>
<dbReference type="PROSITE" id="PS00671">
    <property type="entry name" value="D_2_HYDROXYACID_DH_3"/>
    <property type="match status" value="1"/>
</dbReference>
<organism evidence="6 7">
    <name type="scientific">Marinibaculum pumilum</name>
    <dbReference type="NCBI Taxonomy" id="1766165"/>
    <lineage>
        <taxon>Bacteria</taxon>
        <taxon>Pseudomonadati</taxon>
        <taxon>Pseudomonadota</taxon>
        <taxon>Alphaproteobacteria</taxon>
        <taxon>Rhodospirillales</taxon>
        <taxon>Rhodospirillaceae</taxon>
        <taxon>Marinibaculum</taxon>
    </lineage>
</organism>
<evidence type="ECO:0000313" key="6">
    <source>
        <dbReference type="EMBL" id="MFC3226568.1"/>
    </source>
</evidence>
<dbReference type="PANTHER" id="PTHR10996">
    <property type="entry name" value="2-HYDROXYACID DEHYDROGENASE-RELATED"/>
    <property type="match status" value="1"/>
</dbReference>
<proteinExistence type="inferred from homology"/>
<evidence type="ECO:0000313" key="7">
    <source>
        <dbReference type="Proteomes" id="UP001595528"/>
    </source>
</evidence>
<dbReference type="InterPro" id="IPR006140">
    <property type="entry name" value="D-isomer_DH_NAD-bd"/>
</dbReference>